<dbReference type="EMBL" id="JBGBPQ010000001">
    <property type="protein sequence ID" value="KAL1530308.1"/>
    <property type="molecule type" value="Genomic_DNA"/>
</dbReference>
<organism evidence="8 9">
    <name type="scientific">Prymnesium parvum</name>
    <name type="common">Toxic golden alga</name>
    <dbReference type="NCBI Taxonomy" id="97485"/>
    <lineage>
        <taxon>Eukaryota</taxon>
        <taxon>Haptista</taxon>
        <taxon>Haptophyta</taxon>
        <taxon>Prymnesiophyceae</taxon>
        <taxon>Prymnesiales</taxon>
        <taxon>Prymnesiaceae</taxon>
        <taxon>Prymnesium</taxon>
    </lineage>
</organism>
<evidence type="ECO:0000259" key="7">
    <source>
        <dbReference type="PROSITE" id="PS51503"/>
    </source>
</evidence>
<dbReference type="InterPro" id="IPR007667">
    <property type="entry name" value="Hypoxia_induced_domain"/>
</dbReference>
<proteinExistence type="predicted"/>
<dbReference type="Proteomes" id="UP001515480">
    <property type="component" value="Unassembled WGS sequence"/>
</dbReference>
<accession>A0AB34KAZ7</accession>
<feature type="domain" description="HIG1" evidence="7">
    <location>
        <begin position="1"/>
        <end position="94"/>
    </location>
</feature>
<dbReference type="GO" id="GO:0031966">
    <property type="term" value="C:mitochondrial membrane"/>
    <property type="evidence" value="ECO:0007669"/>
    <property type="project" value="UniProtKB-SubCell"/>
</dbReference>
<dbReference type="PANTHER" id="PTHR12297">
    <property type="entry name" value="HYPOXIA-INDUCBILE GENE 1 HIG1 -RELATED"/>
    <property type="match status" value="1"/>
</dbReference>
<comment type="subcellular location">
    <subcellularLocation>
        <location evidence="1">Mitochondrion membrane</location>
    </subcellularLocation>
</comment>
<keyword evidence="2 6" id="KW-0812">Transmembrane</keyword>
<evidence type="ECO:0000256" key="1">
    <source>
        <dbReference type="ARBA" id="ARBA00004325"/>
    </source>
</evidence>
<feature type="transmembrane region" description="Helical" evidence="6">
    <location>
        <begin position="31"/>
        <end position="52"/>
    </location>
</feature>
<dbReference type="PANTHER" id="PTHR12297:SF3">
    <property type="entry name" value="HIG1 DOMAIN FAMILY MEMBER 1A"/>
    <property type="match status" value="1"/>
</dbReference>
<evidence type="ECO:0000256" key="6">
    <source>
        <dbReference type="SAM" id="Phobius"/>
    </source>
</evidence>
<keyword evidence="4" id="KW-0496">Mitochondrion</keyword>
<evidence type="ECO:0000313" key="9">
    <source>
        <dbReference type="Proteomes" id="UP001515480"/>
    </source>
</evidence>
<feature type="transmembrane region" description="Helical" evidence="6">
    <location>
        <begin position="64"/>
        <end position="85"/>
    </location>
</feature>
<dbReference type="Pfam" id="PF04588">
    <property type="entry name" value="HIG_1_N"/>
    <property type="match status" value="1"/>
</dbReference>
<sequence>MAEEPPPLYKPELIEPKKRLTLLQHCYKEPWVPIGCITTVSVLCVGFGAFINGNKVLAQHMMRARVAAQGATVVIMIVAAGGTLLPKRGEDGSIVRS</sequence>
<keyword evidence="9" id="KW-1185">Reference proteome</keyword>
<keyword evidence="3 6" id="KW-1133">Transmembrane helix</keyword>
<name>A0AB34KAZ7_PRYPA</name>
<evidence type="ECO:0000256" key="5">
    <source>
        <dbReference type="ARBA" id="ARBA00023136"/>
    </source>
</evidence>
<dbReference type="Gene3D" id="6.10.140.1320">
    <property type="match status" value="1"/>
</dbReference>
<protein>
    <recommendedName>
        <fullName evidence="7">HIG1 domain-containing protein</fullName>
    </recommendedName>
</protein>
<gene>
    <name evidence="8" type="ORF">AB1Y20_001218</name>
</gene>
<evidence type="ECO:0000256" key="2">
    <source>
        <dbReference type="ARBA" id="ARBA00022692"/>
    </source>
</evidence>
<evidence type="ECO:0000313" key="8">
    <source>
        <dbReference type="EMBL" id="KAL1530308.1"/>
    </source>
</evidence>
<comment type="caution">
    <text evidence="8">The sequence shown here is derived from an EMBL/GenBank/DDBJ whole genome shotgun (WGS) entry which is preliminary data.</text>
</comment>
<dbReference type="InterPro" id="IPR050355">
    <property type="entry name" value="RCF1"/>
</dbReference>
<dbReference type="AlphaFoldDB" id="A0AB34KAZ7"/>
<evidence type="ECO:0000256" key="4">
    <source>
        <dbReference type="ARBA" id="ARBA00023128"/>
    </source>
</evidence>
<reference evidence="8 9" key="1">
    <citation type="journal article" date="2024" name="Science">
        <title>Giant polyketide synthase enzymes in the biosynthesis of giant marine polyether toxins.</title>
        <authorList>
            <person name="Fallon T.R."/>
            <person name="Shende V.V."/>
            <person name="Wierzbicki I.H."/>
            <person name="Pendleton A.L."/>
            <person name="Watervoot N.F."/>
            <person name="Auber R.P."/>
            <person name="Gonzalez D.J."/>
            <person name="Wisecaver J.H."/>
            <person name="Moore B.S."/>
        </authorList>
    </citation>
    <scope>NUCLEOTIDE SEQUENCE [LARGE SCALE GENOMIC DNA]</scope>
    <source>
        <strain evidence="8 9">12B1</strain>
    </source>
</reference>
<evidence type="ECO:0000256" key="3">
    <source>
        <dbReference type="ARBA" id="ARBA00022989"/>
    </source>
</evidence>
<keyword evidence="5 6" id="KW-0472">Membrane</keyword>
<dbReference type="PROSITE" id="PS51503">
    <property type="entry name" value="HIG1"/>
    <property type="match status" value="1"/>
</dbReference>